<reference evidence="1 2" key="1">
    <citation type="submission" date="2017-07" db="EMBL/GenBank/DDBJ databases">
        <title>Annotated genome sequence of Bacterioplanes sanyensis isolated from Red Sea.</title>
        <authorList>
            <person name="Rehman Z.U."/>
        </authorList>
    </citation>
    <scope>NUCLEOTIDE SEQUENCE [LARGE SCALE GENOMIC DNA]</scope>
    <source>
        <strain evidence="1 2">NV9</strain>
    </source>
</reference>
<dbReference type="EMBL" id="CP022530">
    <property type="protein sequence ID" value="ASP38495.1"/>
    <property type="molecule type" value="Genomic_DNA"/>
</dbReference>
<keyword evidence="2" id="KW-1185">Reference proteome</keyword>
<evidence type="ECO:0000313" key="1">
    <source>
        <dbReference type="EMBL" id="ASP38495.1"/>
    </source>
</evidence>
<dbReference type="AlphaFoldDB" id="A0A222FHG0"/>
<organism evidence="1 2">
    <name type="scientific">Bacterioplanes sanyensis</name>
    <dbReference type="NCBI Taxonomy" id="1249553"/>
    <lineage>
        <taxon>Bacteria</taxon>
        <taxon>Pseudomonadati</taxon>
        <taxon>Pseudomonadota</taxon>
        <taxon>Gammaproteobacteria</taxon>
        <taxon>Oceanospirillales</taxon>
        <taxon>Oceanospirillaceae</taxon>
        <taxon>Bacterioplanes</taxon>
    </lineage>
</organism>
<evidence type="ECO:0000313" key="2">
    <source>
        <dbReference type="Proteomes" id="UP000202440"/>
    </source>
</evidence>
<proteinExistence type="predicted"/>
<protein>
    <submittedName>
        <fullName evidence="1">Uncharacterized protein</fullName>
    </submittedName>
</protein>
<dbReference type="Proteomes" id="UP000202440">
    <property type="component" value="Chromosome"/>
</dbReference>
<sequence length="116" mass="13533">MGTEYILVNQTKKELISFTHLNGAKKRELAGNDAQPAMVTWYLLSNQGDQIQFISDHDNYWPFATGSQEELCQFSDKTDSLVDELIKQGILRDHGYLYQDENNPDTEYIRDIRRSW</sequence>
<dbReference type="KEGG" id="bsan:CHH28_07325"/>
<name>A0A222FHG0_9GAMM</name>
<gene>
    <name evidence="1" type="ORF">CHH28_07325</name>
</gene>
<accession>A0A222FHG0</accession>